<keyword evidence="2" id="KW-0285">Flavoprotein</keyword>
<dbReference type="Proteomes" id="UP001138997">
    <property type="component" value="Unassembled WGS sequence"/>
</dbReference>
<evidence type="ECO:0000313" key="6">
    <source>
        <dbReference type="Proteomes" id="UP001138997"/>
    </source>
</evidence>
<dbReference type="PANTHER" id="PTHR43004:SF19">
    <property type="entry name" value="BINDING MONOOXYGENASE, PUTATIVE (JCVI)-RELATED"/>
    <property type="match status" value="1"/>
</dbReference>
<keyword evidence="3" id="KW-0274">FAD</keyword>
<dbReference type="InterPro" id="IPR036188">
    <property type="entry name" value="FAD/NAD-bd_sf"/>
</dbReference>
<keyword evidence="5" id="KW-0503">Monooxygenase</keyword>
<organism evidence="5 6">
    <name type="scientific">Kineosporia babensis</name>
    <dbReference type="NCBI Taxonomy" id="499548"/>
    <lineage>
        <taxon>Bacteria</taxon>
        <taxon>Bacillati</taxon>
        <taxon>Actinomycetota</taxon>
        <taxon>Actinomycetes</taxon>
        <taxon>Kineosporiales</taxon>
        <taxon>Kineosporiaceae</taxon>
        <taxon>Kineosporia</taxon>
    </lineage>
</organism>
<feature type="domain" description="FAD-binding" evidence="4">
    <location>
        <begin position="8"/>
        <end position="343"/>
    </location>
</feature>
<keyword evidence="5" id="KW-0560">Oxidoreductase</keyword>
<evidence type="ECO:0000256" key="1">
    <source>
        <dbReference type="ARBA" id="ARBA00001974"/>
    </source>
</evidence>
<keyword evidence="6" id="KW-1185">Reference proteome</keyword>
<dbReference type="InterPro" id="IPR002938">
    <property type="entry name" value="FAD-bd"/>
</dbReference>
<dbReference type="AlphaFoldDB" id="A0A9X1NIK2"/>
<dbReference type="PANTHER" id="PTHR43004">
    <property type="entry name" value="TRK SYSTEM POTASSIUM UPTAKE PROTEIN"/>
    <property type="match status" value="1"/>
</dbReference>
<dbReference type="SUPFAM" id="SSF51905">
    <property type="entry name" value="FAD/NAD(P)-binding domain"/>
    <property type="match status" value="1"/>
</dbReference>
<comment type="cofactor">
    <cofactor evidence="1">
        <name>FAD</name>
        <dbReference type="ChEBI" id="CHEBI:57692"/>
    </cofactor>
</comment>
<protein>
    <submittedName>
        <fullName evidence="5">FAD-dependent monooxygenase</fullName>
    </submittedName>
</protein>
<proteinExistence type="predicted"/>
<dbReference type="Gene3D" id="3.50.50.60">
    <property type="entry name" value="FAD/NAD(P)-binding domain"/>
    <property type="match status" value="2"/>
</dbReference>
<dbReference type="InterPro" id="IPR050641">
    <property type="entry name" value="RIFMO-like"/>
</dbReference>
<dbReference type="RefSeq" id="WP_231448513.1">
    <property type="nucleotide sequence ID" value="NZ_JAJOMB010000024.1"/>
</dbReference>
<name>A0A9X1NIK2_9ACTN</name>
<dbReference type="GO" id="GO:0071949">
    <property type="term" value="F:FAD binding"/>
    <property type="evidence" value="ECO:0007669"/>
    <property type="project" value="InterPro"/>
</dbReference>
<sequence length="401" mass="43596">MTAEVDAAPVVIVGAGPVGLLLACELARAAVPVLVLEQLHAPMQESRASQLSTRTAELLHERGFGHLLEEATRESRGHFAGFPLDLGGLDSPFAGNWKIAQYRTEAVLAQRAQELGVVIARGRTLTGLEQHSDHVLAQVREPQGHEPQERVRSVRARFLIGCDGAGSTVRHLGGFPVSATAPTRRLLRADLTGISLPERRFQRLPNGFATAVSRDGVTRVMMYAASQPPVAEDEGFYRVPAFAEVVRTWREVTGEDLTPARPLWLDSFHDGYGQADTYCQGRVFLAGDAARWHMPIGGQALNAGLQDAVNLGSKLAAVSNGHADPDGLERYHQERHRAGAHVLAHVAAQALLLFGDARVEPLRELMREVLAQPQARAHLERTAGNLDQLSTVEGRMQHART</sequence>
<dbReference type="GO" id="GO:0016709">
    <property type="term" value="F:oxidoreductase activity, acting on paired donors, with incorporation or reduction of molecular oxygen, NAD(P)H as one donor, and incorporation of one atom of oxygen"/>
    <property type="evidence" value="ECO:0007669"/>
    <property type="project" value="UniProtKB-ARBA"/>
</dbReference>
<evidence type="ECO:0000259" key="4">
    <source>
        <dbReference type="Pfam" id="PF01494"/>
    </source>
</evidence>
<gene>
    <name evidence="5" type="ORF">LR394_32830</name>
</gene>
<dbReference type="Pfam" id="PF01494">
    <property type="entry name" value="FAD_binding_3"/>
    <property type="match status" value="1"/>
</dbReference>
<evidence type="ECO:0000313" key="5">
    <source>
        <dbReference type="EMBL" id="MCD5315692.1"/>
    </source>
</evidence>
<evidence type="ECO:0000256" key="3">
    <source>
        <dbReference type="ARBA" id="ARBA00022827"/>
    </source>
</evidence>
<comment type="caution">
    <text evidence="5">The sequence shown here is derived from an EMBL/GenBank/DDBJ whole genome shotgun (WGS) entry which is preliminary data.</text>
</comment>
<accession>A0A9X1NIK2</accession>
<dbReference type="EMBL" id="JAJOMB010000024">
    <property type="protein sequence ID" value="MCD5315692.1"/>
    <property type="molecule type" value="Genomic_DNA"/>
</dbReference>
<dbReference type="PRINTS" id="PR00420">
    <property type="entry name" value="RNGMNOXGNASE"/>
</dbReference>
<dbReference type="Gene3D" id="3.30.70.2450">
    <property type="match status" value="1"/>
</dbReference>
<reference evidence="5" key="1">
    <citation type="submission" date="2021-11" db="EMBL/GenBank/DDBJ databases">
        <title>Streptomyces corallinus and Kineosporia corallina sp. nov., two new coral-derived marine actinobacteria.</title>
        <authorList>
            <person name="Buangrab K."/>
            <person name="Sutthacheep M."/>
            <person name="Yeemin T."/>
            <person name="Harunari E."/>
            <person name="Igarashi Y."/>
            <person name="Sripreechasak P."/>
            <person name="Kanchanasin P."/>
            <person name="Tanasupawat S."/>
            <person name="Phongsopitanun W."/>
        </authorList>
    </citation>
    <scope>NUCLEOTIDE SEQUENCE</scope>
    <source>
        <strain evidence="5">JCM 31032</strain>
    </source>
</reference>
<evidence type="ECO:0000256" key="2">
    <source>
        <dbReference type="ARBA" id="ARBA00022630"/>
    </source>
</evidence>